<comment type="similarity">
    <text evidence="1 5">Belongs to the importin alpha family.</text>
</comment>
<dbReference type="InterPro" id="IPR002652">
    <property type="entry name" value="Importin-a_IBB"/>
</dbReference>
<proteinExistence type="inferred from homology"/>
<dbReference type="GO" id="GO:0005737">
    <property type="term" value="C:cytoplasm"/>
    <property type="evidence" value="ECO:0007669"/>
    <property type="project" value="InterPro"/>
</dbReference>
<organism evidence="7 8">
    <name type="scientific">Stentor coeruleus</name>
    <dbReference type="NCBI Taxonomy" id="5963"/>
    <lineage>
        <taxon>Eukaryota</taxon>
        <taxon>Sar</taxon>
        <taxon>Alveolata</taxon>
        <taxon>Ciliophora</taxon>
        <taxon>Postciliodesmatophora</taxon>
        <taxon>Heterotrichea</taxon>
        <taxon>Heterotrichida</taxon>
        <taxon>Stentoridae</taxon>
        <taxon>Stentor</taxon>
    </lineage>
</organism>
<dbReference type="InterPro" id="IPR036975">
    <property type="entry name" value="Importin-a_IBB_sf"/>
</dbReference>
<evidence type="ECO:0000256" key="3">
    <source>
        <dbReference type="ARBA" id="ARBA00022737"/>
    </source>
</evidence>
<dbReference type="InterPro" id="IPR024931">
    <property type="entry name" value="Importin_alpha"/>
</dbReference>
<gene>
    <name evidence="7" type="ORF">SteCoe_24090</name>
</gene>
<evidence type="ECO:0000256" key="1">
    <source>
        <dbReference type="ARBA" id="ARBA00010394"/>
    </source>
</evidence>
<dbReference type="PANTHER" id="PTHR23316">
    <property type="entry name" value="IMPORTIN ALPHA"/>
    <property type="match status" value="1"/>
</dbReference>
<dbReference type="InterPro" id="IPR000225">
    <property type="entry name" value="Armadillo"/>
</dbReference>
<dbReference type="Proteomes" id="UP000187209">
    <property type="component" value="Unassembled WGS sequence"/>
</dbReference>
<dbReference type="AlphaFoldDB" id="A0A1R2BIG4"/>
<comment type="caution">
    <text evidence="7">The sequence shown here is derived from an EMBL/GenBank/DDBJ whole genome shotgun (WGS) entry which is preliminary data.</text>
</comment>
<keyword evidence="2 5" id="KW-0813">Transport</keyword>
<reference evidence="7 8" key="1">
    <citation type="submission" date="2016-11" db="EMBL/GenBank/DDBJ databases">
        <title>The macronuclear genome of Stentor coeruleus: a giant cell with tiny introns.</title>
        <authorList>
            <person name="Slabodnick M."/>
            <person name="Ruby J.G."/>
            <person name="Reiff S.B."/>
            <person name="Swart E.C."/>
            <person name="Gosai S."/>
            <person name="Prabakaran S."/>
            <person name="Witkowska E."/>
            <person name="Larue G.E."/>
            <person name="Fisher S."/>
            <person name="Freeman R.M."/>
            <person name="Gunawardena J."/>
            <person name="Chu W."/>
            <person name="Stover N.A."/>
            <person name="Gregory B.D."/>
            <person name="Nowacki M."/>
            <person name="Derisi J."/>
            <person name="Roy S.W."/>
            <person name="Marshall W.F."/>
            <person name="Sood P."/>
        </authorList>
    </citation>
    <scope>NUCLEOTIDE SEQUENCE [LARGE SCALE GENOMIC DNA]</scope>
    <source>
        <strain evidence="7">WM001</strain>
    </source>
</reference>
<dbReference type="Gene3D" id="1.25.10.10">
    <property type="entry name" value="Leucine-rich Repeat Variant"/>
    <property type="match status" value="1"/>
</dbReference>
<dbReference type="Gene3D" id="1.20.5.690">
    <property type="entry name" value="Importin-alpha, importin-beta-binding domain"/>
    <property type="match status" value="1"/>
</dbReference>
<feature type="domain" description="IBB" evidence="6">
    <location>
        <begin position="1"/>
        <end position="57"/>
    </location>
</feature>
<protein>
    <recommendedName>
        <fullName evidence="5">Importin subunit alpha</fullName>
    </recommendedName>
</protein>
<dbReference type="Pfam" id="PF00514">
    <property type="entry name" value="Arm"/>
    <property type="match status" value="1"/>
</dbReference>
<dbReference type="PROSITE" id="PS51214">
    <property type="entry name" value="IBB"/>
    <property type="match status" value="1"/>
</dbReference>
<keyword evidence="3" id="KW-0677">Repeat</keyword>
<evidence type="ECO:0000256" key="5">
    <source>
        <dbReference type="PIRNR" id="PIRNR005673"/>
    </source>
</evidence>
<dbReference type="Pfam" id="PF01749">
    <property type="entry name" value="IBB"/>
    <property type="match status" value="1"/>
</dbReference>
<sequence length="515" mass="58451">MNFASDRVEERKKSFFKHLDADELKKRREESMVELRKKKRFDAIVKRSRISADTQNLFNLESSDVEPILLRAEPQLGNPNLKSQQKLELLINLVVFCNDSLILKPAIVLLCKLSSLDNKKIIGIISRFDLFQKLSVLLKSEDPVTKFNISWIITNLTAASTDNSIKLASLGIIESLAEIAKEEDKIEHEQQALWSLSNIAEENAELRDRVYATNITSHITRKLFTSQRMDLNILDTMVWLLSNIFKYKPIPGGMSLIRDFMKLLGNLLPLSHEEILSDTLRGLSNITKQGEYLQEVFNTGFVPRIINLLQHDSIKVVSNTLDVMCNLSAGDDVYTKLLLDSKIAENLAPLMTSEKPFIKKNSLFVLSNIVSSTSAVQTITSNPIFKLAMNNLIEPDREIRIETLYVLANATKYTLNPLSFVDQDIFRKMLELLNYSDPEGIHLVLCVLMGIFKCARENNAMDVVMKFEELGGIEQLRRLEAHPNVDIYNKVVEINNELFGLDMPQNSTGGGFLLK</sequence>
<dbReference type="SUPFAM" id="SSF48371">
    <property type="entry name" value="ARM repeat"/>
    <property type="match status" value="1"/>
</dbReference>
<dbReference type="GO" id="GO:0006606">
    <property type="term" value="P:protein import into nucleus"/>
    <property type="evidence" value="ECO:0007669"/>
    <property type="project" value="InterPro"/>
</dbReference>
<evidence type="ECO:0000313" key="7">
    <source>
        <dbReference type="EMBL" id="OMJ76514.1"/>
    </source>
</evidence>
<evidence type="ECO:0000313" key="8">
    <source>
        <dbReference type="Proteomes" id="UP000187209"/>
    </source>
</evidence>
<dbReference type="SMART" id="SM00185">
    <property type="entry name" value="ARM"/>
    <property type="match status" value="6"/>
</dbReference>
<evidence type="ECO:0000256" key="4">
    <source>
        <dbReference type="ARBA" id="ARBA00022927"/>
    </source>
</evidence>
<dbReference type="OrthoDB" id="26248at2759"/>
<evidence type="ECO:0000256" key="2">
    <source>
        <dbReference type="ARBA" id="ARBA00022448"/>
    </source>
</evidence>
<dbReference type="InterPro" id="IPR011989">
    <property type="entry name" value="ARM-like"/>
</dbReference>
<evidence type="ECO:0000259" key="6">
    <source>
        <dbReference type="PROSITE" id="PS51214"/>
    </source>
</evidence>
<keyword evidence="4 5" id="KW-0653">Protein transport</keyword>
<accession>A0A1R2BIG4</accession>
<dbReference type="GO" id="GO:0061608">
    <property type="term" value="F:nuclear import signal receptor activity"/>
    <property type="evidence" value="ECO:0007669"/>
    <property type="project" value="InterPro"/>
</dbReference>
<dbReference type="InterPro" id="IPR016024">
    <property type="entry name" value="ARM-type_fold"/>
</dbReference>
<dbReference type="EMBL" id="MPUH01000627">
    <property type="protein sequence ID" value="OMJ76514.1"/>
    <property type="molecule type" value="Genomic_DNA"/>
</dbReference>
<keyword evidence="8" id="KW-1185">Reference proteome</keyword>
<dbReference type="PIRSF" id="PIRSF005673">
    <property type="entry name" value="Importin_alpha"/>
    <property type="match status" value="1"/>
</dbReference>
<name>A0A1R2BIG4_9CILI</name>